<organism evidence="4 5">
    <name type="scientific">Denitromonas halophila</name>
    <dbReference type="NCBI Taxonomy" id="1629404"/>
    <lineage>
        <taxon>Bacteria</taxon>
        <taxon>Pseudomonadati</taxon>
        <taxon>Pseudomonadota</taxon>
        <taxon>Betaproteobacteria</taxon>
        <taxon>Rhodocyclales</taxon>
        <taxon>Zoogloeaceae</taxon>
        <taxon>Denitromonas</taxon>
    </lineage>
</organism>
<dbReference type="SUPFAM" id="SSF88713">
    <property type="entry name" value="Glycoside hydrolase/deacetylase"/>
    <property type="match status" value="1"/>
</dbReference>
<keyword evidence="2" id="KW-0119">Carbohydrate metabolism</keyword>
<evidence type="ECO:0000259" key="3">
    <source>
        <dbReference type="Pfam" id="PF03065"/>
    </source>
</evidence>
<dbReference type="Gene3D" id="3.20.110.20">
    <property type="match status" value="1"/>
</dbReference>
<dbReference type="Proteomes" id="UP000319502">
    <property type="component" value="Unassembled WGS sequence"/>
</dbReference>
<dbReference type="InterPro" id="IPR004300">
    <property type="entry name" value="Glyco_hydro_57_N"/>
</dbReference>
<dbReference type="GO" id="GO:0005975">
    <property type="term" value="P:carbohydrate metabolic process"/>
    <property type="evidence" value="ECO:0007669"/>
    <property type="project" value="InterPro"/>
</dbReference>
<reference evidence="4 5" key="1">
    <citation type="submission" date="2019-07" db="EMBL/GenBank/DDBJ databases">
        <title>The pathways for chlorine oxyanion respiration interact through the shared metabolite chlorate.</title>
        <authorList>
            <person name="Barnum T.P."/>
            <person name="Cheng Y."/>
            <person name="Hill K.A."/>
            <person name="Lucas L.N."/>
            <person name="Carlson H.K."/>
            <person name="Coates J.D."/>
        </authorList>
    </citation>
    <scope>NUCLEOTIDE SEQUENCE [LARGE SCALE GENOMIC DNA]</scope>
    <source>
        <strain evidence="4 5">SFB-3</strain>
    </source>
</reference>
<keyword evidence="5" id="KW-1185">Reference proteome</keyword>
<name>A0A557QJE4_9RHOO</name>
<comment type="similarity">
    <text evidence="1">Belongs to the glycosyl hydrolase 57 family.</text>
</comment>
<evidence type="ECO:0000313" key="4">
    <source>
        <dbReference type="EMBL" id="TVO53028.1"/>
    </source>
</evidence>
<feature type="domain" description="Glycoside hydrolase family 57 N-terminal" evidence="3">
    <location>
        <begin position="36"/>
        <end position="252"/>
    </location>
</feature>
<protein>
    <recommendedName>
        <fullName evidence="3">Glycoside hydrolase family 57 N-terminal domain-containing protein</fullName>
    </recommendedName>
</protein>
<dbReference type="RefSeq" id="WP_144310287.1">
    <property type="nucleotide sequence ID" value="NZ_VMNK01000015.1"/>
</dbReference>
<sequence length="365" mass="41569">MCLMIGWYYHLPACASEFEVTTLVDESLQLLVDAHHDTRAKVSLAITGSLLAHIETHRPRFLTSLGDAIADAIVELVATTYHEVCPFLIPPRYLHRQITLDLKTKQRLFSIRPTAFWSGNLAWTPALPDILSELGLHTAIIDEAHLREAHQTQLWQWLRKDSMQLDTLLVDTLMSESLIHRTYRLNQSPDSALTLRILSSDLRRSLSFGTTGALHHAWDDAPLDAFITRLEETQSPTDTTCRFTGDDGDRINPVSITQYRRLLDALGPALACVSDPLENAREMTLDFLPAHAPGGSDFWQDPVAKAYGEILTELYRAADMGYVEEDDILPLQDVFPIFWKRIARTRWYYARAHDLLRNTERKPRI</sequence>
<accession>A0A557QJE4</accession>
<gene>
    <name evidence="4" type="ORF">FHP91_14555</name>
</gene>
<dbReference type="GO" id="GO:0003824">
    <property type="term" value="F:catalytic activity"/>
    <property type="evidence" value="ECO:0007669"/>
    <property type="project" value="InterPro"/>
</dbReference>
<proteinExistence type="inferred from homology"/>
<dbReference type="AlphaFoldDB" id="A0A557QJE4"/>
<evidence type="ECO:0000313" key="5">
    <source>
        <dbReference type="Proteomes" id="UP000319502"/>
    </source>
</evidence>
<dbReference type="EMBL" id="VMNK01000015">
    <property type="protein sequence ID" value="TVO53028.1"/>
    <property type="molecule type" value="Genomic_DNA"/>
</dbReference>
<evidence type="ECO:0000256" key="1">
    <source>
        <dbReference type="ARBA" id="ARBA00006821"/>
    </source>
</evidence>
<dbReference type="InterPro" id="IPR011330">
    <property type="entry name" value="Glyco_hydro/deAcase_b/a-brl"/>
</dbReference>
<dbReference type="Pfam" id="PF03065">
    <property type="entry name" value="Glyco_hydro_57"/>
    <property type="match status" value="1"/>
</dbReference>
<comment type="caution">
    <text evidence="4">The sequence shown here is derived from an EMBL/GenBank/DDBJ whole genome shotgun (WGS) entry which is preliminary data.</text>
</comment>
<evidence type="ECO:0000256" key="2">
    <source>
        <dbReference type="ARBA" id="ARBA00023277"/>
    </source>
</evidence>